<keyword evidence="4" id="KW-1185">Reference proteome</keyword>
<evidence type="ECO:0000313" key="3">
    <source>
        <dbReference type="EMBL" id="KAG0714116.1"/>
    </source>
</evidence>
<keyword evidence="2" id="KW-0812">Transmembrane</keyword>
<keyword evidence="2" id="KW-1133">Transmembrane helix</keyword>
<keyword evidence="2" id="KW-0472">Membrane</keyword>
<dbReference type="Proteomes" id="UP000770661">
    <property type="component" value="Unassembled WGS sequence"/>
</dbReference>
<evidence type="ECO:0000313" key="4">
    <source>
        <dbReference type="Proteomes" id="UP000770661"/>
    </source>
</evidence>
<organism evidence="3 4">
    <name type="scientific">Chionoecetes opilio</name>
    <name type="common">Atlantic snow crab</name>
    <name type="synonym">Cancer opilio</name>
    <dbReference type="NCBI Taxonomy" id="41210"/>
    <lineage>
        <taxon>Eukaryota</taxon>
        <taxon>Metazoa</taxon>
        <taxon>Ecdysozoa</taxon>
        <taxon>Arthropoda</taxon>
        <taxon>Crustacea</taxon>
        <taxon>Multicrustacea</taxon>
        <taxon>Malacostraca</taxon>
        <taxon>Eumalacostraca</taxon>
        <taxon>Eucarida</taxon>
        <taxon>Decapoda</taxon>
        <taxon>Pleocyemata</taxon>
        <taxon>Brachyura</taxon>
        <taxon>Eubrachyura</taxon>
        <taxon>Majoidea</taxon>
        <taxon>Majidae</taxon>
        <taxon>Chionoecetes</taxon>
    </lineage>
</organism>
<reference evidence="3" key="1">
    <citation type="submission" date="2020-07" db="EMBL/GenBank/DDBJ databases">
        <title>The High-quality genome of the commercially important snow crab, Chionoecetes opilio.</title>
        <authorList>
            <person name="Jeong J.-H."/>
            <person name="Ryu S."/>
        </authorList>
    </citation>
    <scope>NUCLEOTIDE SEQUENCE</scope>
    <source>
        <strain evidence="3">MADBK_172401_WGS</strain>
        <tissue evidence="3">Digestive gland</tissue>
    </source>
</reference>
<feature type="region of interest" description="Disordered" evidence="1">
    <location>
        <begin position="90"/>
        <end position="109"/>
    </location>
</feature>
<protein>
    <submittedName>
        <fullName evidence="3">Uncharacterized protein</fullName>
    </submittedName>
</protein>
<name>A0A8J4XZW1_CHIOP</name>
<accession>A0A8J4XZW1</accession>
<evidence type="ECO:0000256" key="2">
    <source>
        <dbReference type="SAM" id="Phobius"/>
    </source>
</evidence>
<proteinExistence type="predicted"/>
<gene>
    <name evidence="3" type="ORF">GWK47_014761</name>
</gene>
<comment type="caution">
    <text evidence="3">The sequence shown here is derived from an EMBL/GenBank/DDBJ whole genome shotgun (WGS) entry which is preliminary data.</text>
</comment>
<dbReference type="AlphaFoldDB" id="A0A8J4XZW1"/>
<sequence>MDTEATPNIDYDPIYAFALLNIGSDISLLASSHSVHSILTVGVVVVGVVVLGVRLVVLRVGVVVLEVRVVLSQLASSLLSIQSSSASQRQLPGKHLPSDSHLNWSSEHSLKDEGHDVRQSIGDADTQIVLAALEYASKEDKRPVTVVANDTDILVLLMFHWEAHMNIFMLSDAGKKQYEYWDIASLVEGGGSPSPPKPSSNVNNRERRCPSLQNAGKRSTKTPEPGGQKRLQPERGSCRQELPDIGIAQIFEETLGAMGESGYPNRPHHAEDKTSWLVLGNVPQDPSHLFQKMRDEEGKFRNHHTEPYTLGAACGLFIGLGACLLKGCDTVRALLARGKMTTLKQGKGQDISRVLFPRTWGPSWEGLLNFFEKLQGKSPATRTAPLPTQNEGFLFGFPGYVQGLVWAGEGGIGRGGKLWRGKELGALRL</sequence>
<dbReference type="EMBL" id="JACEEZ010020795">
    <property type="protein sequence ID" value="KAG0714116.1"/>
    <property type="molecule type" value="Genomic_DNA"/>
</dbReference>
<feature type="region of interest" description="Disordered" evidence="1">
    <location>
        <begin position="188"/>
        <end position="238"/>
    </location>
</feature>
<evidence type="ECO:0000256" key="1">
    <source>
        <dbReference type="SAM" id="MobiDB-lite"/>
    </source>
</evidence>
<feature type="transmembrane region" description="Helical" evidence="2">
    <location>
        <begin position="38"/>
        <end position="57"/>
    </location>
</feature>